<dbReference type="EMBL" id="FWXR01000011">
    <property type="protein sequence ID" value="SMC89264.1"/>
    <property type="molecule type" value="Genomic_DNA"/>
</dbReference>
<evidence type="ECO:0008006" key="3">
    <source>
        <dbReference type="Google" id="ProtNLM"/>
    </source>
</evidence>
<sequence length="157" mass="16795">MQYQDARSYICSGDLLAWQSKGLIGRFIRSADGGSWSHVGIAWAIGGRLLILEMREFHGLTIRPASVAAPFDWIATGAAWSSEIEEAALAAFGSPYGYRALIPLWLGNWAPGDGEVCSTWAAERLREAGVVIPNGGLTPSRLVGALIRDGHALDDVG</sequence>
<organism evidence="1 2">
    <name type="scientific">Fulvimarina manganoxydans</name>
    <dbReference type="NCBI Taxonomy" id="937218"/>
    <lineage>
        <taxon>Bacteria</taxon>
        <taxon>Pseudomonadati</taxon>
        <taxon>Pseudomonadota</taxon>
        <taxon>Alphaproteobacteria</taxon>
        <taxon>Hyphomicrobiales</taxon>
        <taxon>Aurantimonadaceae</taxon>
        <taxon>Fulvimarina</taxon>
    </lineage>
</organism>
<proteinExistence type="predicted"/>
<dbReference type="SUPFAM" id="SSF54001">
    <property type="entry name" value="Cysteine proteinases"/>
    <property type="match status" value="1"/>
</dbReference>
<dbReference type="Proteomes" id="UP000192656">
    <property type="component" value="Unassembled WGS sequence"/>
</dbReference>
<gene>
    <name evidence="1" type="ORF">SAMN06297251_111158</name>
</gene>
<accession>A0A1W2CWF7</accession>
<dbReference type="InterPro" id="IPR038765">
    <property type="entry name" value="Papain-like_cys_pep_sf"/>
</dbReference>
<dbReference type="OrthoDB" id="8490397at2"/>
<reference evidence="1 2" key="1">
    <citation type="submission" date="2017-04" db="EMBL/GenBank/DDBJ databases">
        <authorList>
            <person name="Afonso C.L."/>
            <person name="Miller P.J."/>
            <person name="Scott M.A."/>
            <person name="Spackman E."/>
            <person name="Goraichik I."/>
            <person name="Dimitrov K.M."/>
            <person name="Suarez D.L."/>
            <person name="Swayne D.E."/>
        </authorList>
    </citation>
    <scope>NUCLEOTIDE SEQUENCE [LARGE SCALE GENOMIC DNA]</scope>
    <source>
        <strain evidence="1 2">CGMCC 1.10972</strain>
    </source>
</reference>
<dbReference type="RefSeq" id="WP_139798376.1">
    <property type="nucleotide sequence ID" value="NZ_FWXR01000011.1"/>
</dbReference>
<keyword evidence="2" id="KW-1185">Reference proteome</keyword>
<dbReference type="Gene3D" id="3.90.1720.10">
    <property type="entry name" value="endopeptidase domain like (from Nostoc punctiforme)"/>
    <property type="match status" value="1"/>
</dbReference>
<name>A0A1W2CWF7_9HYPH</name>
<evidence type="ECO:0000313" key="2">
    <source>
        <dbReference type="Proteomes" id="UP000192656"/>
    </source>
</evidence>
<evidence type="ECO:0000313" key="1">
    <source>
        <dbReference type="EMBL" id="SMC89264.1"/>
    </source>
</evidence>
<dbReference type="AlphaFoldDB" id="A0A1W2CWF7"/>
<protein>
    <recommendedName>
        <fullName evidence="3">Permuted papain-like amidase enzyme, YaeF/YiiX, C92 family</fullName>
    </recommendedName>
</protein>